<evidence type="ECO:0000313" key="3">
    <source>
        <dbReference type="Proteomes" id="UP000646548"/>
    </source>
</evidence>
<reference evidence="2" key="1">
    <citation type="journal article" name="BMC Genomics">
        <title>Long-read sequencing and de novo genome assembly of marine medaka (Oryzias melastigma).</title>
        <authorList>
            <person name="Liang P."/>
            <person name="Saqib H.S.A."/>
            <person name="Ni X."/>
            <person name="Shen Y."/>
        </authorList>
    </citation>
    <scope>NUCLEOTIDE SEQUENCE</scope>
    <source>
        <strain evidence="2">Bigg-433</strain>
    </source>
</reference>
<protein>
    <submittedName>
        <fullName evidence="2">Uncharacterized protein</fullName>
    </submittedName>
</protein>
<feature type="region of interest" description="Disordered" evidence="1">
    <location>
        <begin position="35"/>
        <end position="62"/>
    </location>
</feature>
<dbReference type="EMBL" id="WKFB01001182">
    <property type="protein sequence ID" value="KAF6715001.1"/>
    <property type="molecule type" value="Genomic_DNA"/>
</dbReference>
<accession>A0A834BVK2</accession>
<dbReference type="AlphaFoldDB" id="A0A834BVK2"/>
<name>A0A834BVK2_ORYME</name>
<sequence length="62" mass="7132">PQDVLLRLRFVGTCDRSIILQRSHSWIYQPVERKTPRDWEEGQAGRRRAGVPQEKSGIISTG</sequence>
<feature type="compositionally biased region" description="Basic and acidic residues" evidence="1">
    <location>
        <begin position="35"/>
        <end position="44"/>
    </location>
</feature>
<evidence type="ECO:0000256" key="1">
    <source>
        <dbReference type="SAM" id="MobiDB-lite"/>
    </source>
</evidence>
<comment type="caution">
    <text evidence="2">The sequence shown here is derived from an EMBL/GenBank/DDBJ whole genome shotgun (WGS) entry which is preliminary data.</text>
</comment>
<evidence type="ECO:0000313" key="2">
    <source>
        <dbReference type="EMBL" id="KAF6715001.1"/>
    </source>
</evidence>
<feature type="non-terminal residue" evidence="2">
    <location>
        <position position="1"/>
    </location>
</feature>
<gene>
    <name evidence="2" type="ORF">FQA47_017195</name>
</gene>
<organism evidence="2 3">
    <name type="scientific">Oryzias melastigma</name>
    <name type="common">Marine medaka</name>
    <dbReference type="NCBI Taxonomy" id="30732"/>
    <lineage>
        <taxon>Eukaryota</taxon>
        <taxon>Metazoa</taxon>
        <taxon>Chordata</taxon>
        <taxon>Craniata</taxon>
        <taxon>Vertebrata</taxon>
        <taxon>Euteleostomi</taxon>
        <taxon>Actinopterygii</taxon>
        <taxon>Neopterygii</taxon>
        <taxon>Teleostei</taxon>
        <taxon>Neoteleostei</taxon>
        <taxon>Acanthomorphata</taxon>
        <taxon>Ovalentaria</taxon>
        <taxon>Atherinomorphae</taxon>
        <taxon>Beloniformes</taxon>
        <taxon>Adrianichthyidae</taxon>
        <taxon>Oryziinae</taxon>
        <taxon>Oryzias</taxon>
    </lineage>
</organism>
<dbReference type="Proteomes" id="UP000646548">
    <property type="component" value="Unassembled WGS sequence"/>
</dbReference>
<proteinExistence type="predicted"/>